<name>F4Q9M7_CACFS</name>
<protein>
    <submittedName>
        <fullName evidence="2">Uncharacterized protein</fullName>
    </submittedName>
</protein>
<keyword evidence="3" id="KW-1185">Reference proteome</keyword>
<dbReference type="KEGG" id="dfa:DFA_10230"/>
<gene>
    <name evidence="2" type="ORF">DFA_10230</name>
</gene>
<sequence length="329" mass="38821">MTHLLLDFTPINLHLPLLPLPALLLTGRIKVYKSGVYRRMLFKFAETTNSVILMTYHIRTQAGPHYLTIPYQIINRYYDSLDSIFETRDVHINSKRGNYLLCFRENPNDPIPIQDELNNNNKINVDRWFGIVRKRDTIFNCSINSLPNITELNENAKAEMDRIKVKQIADRQEKRAQDEENIKAKKKSQQQDQTSDDKRLLLGPEEIRELWKDSDFDPITHVWLFARQSVGDEKRKPQSFEHQVCKLLCLLMVMTNNNNNNKNGSHNIPTVGKFNTQDYSLRIIEEVASSFWFPLHMRMQPKHLLAGLDFRHTVIWVTIERWSRHPRRD</sequence>
<evidence type="ECO:0000313" key="3">
    <source>
        <dbReference type="Proteomes" id="UP000007797"/>
    </source>
</evidence>
<dbReference type="Proteomes" id="UP000007797">
    <property type="component" value="Unassembled WGS sequence"/>
</dbReference>
<reference evidence="3" key="1">
    <citation type="journal article" date="2011" name="Genome Res.">
        <title>Phylogeny-wide analysis of social amoeba genomes highlights ancient origins for complex intercellular communication.</title>
        <authorList>
            <person name="Heidel A.J."/>
            <person name="Lawal H.M."/>
            <person name="Felder M."/>
            <person name="Schilde C."/>
            <person name="Helps N.R."/>
            <person name="Tunggal B."/>
            <person name="Rivero F."/>
            <person name="John U."/>
            <person name="Schleicher M."/>
            <person name="Eichinger L."/>
            <person name="Platzer M."/>
            <person name="Noegel A.A."/>
            <person name="Schaap P."/>
            <person name="Gloeckner G."/>
        </authorList>
    </citation>
    <scope>NUCLEOTIDE SEQUENCE [LARGE SCALE GENOMIC DNA]</scope>
    <source>
        <strain evidence="3">SH3</strain>
    </source>
</reference>
<accession>F4Q9M7</accession>
<dbReference type="AlphaFoldDB" id="F4Q9M7"/>
<dbReference type="RefSeq" id="XP_004354138.1">
    <property type="nucleotide sequence ID" value="XM_004354086.1"/>
</dbReference>
<proteinExistence type="predicted"/>
<evidence type="ECO:0000313" key="2">
    <source>
        <dbReference type="EMBL" id="EGG15396.1"/>
    </source>
</evidence>
<dbReference type="GeneID" id="14867092"/>
<feature type="region of interest" description="Disordered" evidence="1">
    <location>
        <begin position="168"/>
        <end position="199"/>
    </location>
</feature>
<organism evidence="2 3">
    <name type="scientific">Cavenderia fasciculata</name>
    <name type="common">Slime mold</name>
    <name type="synonym">Dictyostelium fasciculatum</name>
    <dbReference type="NCBI Taxonomy" id="261658"/>
    <lineage>
        <taxon>Eukaryota</taxon>
        <taxon>Amoebozoa</taxon>
        <taxon>Evosea</taxon>
        <taxon>Eumycetozoa</taxon>
        <taxon>Dictyostelia</taxon>
        <taxon>Acytosteliales</taxon>
        <taxon>Cavenderiaceae</taxon>
        <taxon>Cavenderia</taxon>
    </lineage>
</organism>
<evidence type="ECO:0000256" key="1">
    <source>
        <dbReference type="SAM" id="MobiDB-lite"/>
    </source>
</evidence>
<feature type="compositionally biased region" description="Basic and acidic residues" evidence="1">
    <location>
        <begin position="168"/>
        <end position="183"/>
    </location>
</feature>
<dbReference type="EMBL" id="GL883026">
    <property type="protein sequence ID" value="EGG15396.1"/>
    <property type="molecule type" value="Genomic_DNA"/>
</dbReference>